<sequence>MIKKAILIFVILIAFLGSVFISKELDIIQPSNWTKSSSVYDSSDLEPINFPQTTIQQYAPRGGGMMCCPINPNYDPQYEWYTPPKNGGGY</sequence>
<dbReference type="RefSeq" id="WP_208925377.1">
    <property type="nucleotide sequence ID" value="NZ_LK996017.1"/>
</dbReference>
<organism evidence="1">
    <name type="scientific">Desulfitobacterium hafniense</name>
    <name type="common">Desulfitobacterium frappieri</name>
    <dbReference type="NCBI Taxonomy" id="49338"/>
    <lineage>
        <taxon>Bacteria</taxon>
        <taxon>Bacillati</taxon>
        <taxon>Bacillota</taxon>
        <taxon>Clostridia</taxon>
        <taxon>Eubacteriales</taxon>
        <taxon>Desulfitobacteriaceae</taxon>
        <taxon>Desulfitobacterium</taxon>
    </lineage>
</organism>
<proteinExistence type="predicted"/>
<evidence type="ECO:0000313" key="1">
    <source>
        <dbReference type="EMBL" id="CDX00852.1"/>
    </source>
</evidence>
<reference evidence="1" key="1">
    <citation type="submission" date="2014-07" db="EMBL/GenBank/DDBJ databases">
        <authorList>
            <person name="Hornung V.Bastian."/>
        </authorList>
    </citation>
    <scope>NUCLEOTIDE SEQUENCE</scope>
    <source>
        <strain evidence="1">PCE-S</strain>
    </source>
</reference>
<dbReference type="EMBL" id="LK996017">
    <property type="protein sequence ID" value="CDX00852.1"/>
    <property type="molecule type" value="Genomic_DNA"/>
</dbReference>
<protein>
    <submittedName>
        <fullName evidence="1">Uncharacterized protein</fullName>
    </submittedName>
</protein>
<dbReference type="AlphaFoldDB" id="A0A098AXL6"/>
<accession>A0A098AXL6</accession>
<name>A0A098AXL6_DESHA</name>
<gene>
    <name evidence="1" type="ORF">DPCES_0965</name>
</gene>
<dbReference type="PATRIC" id="fig|49338.4.peg.1040"/>